<keyword evidence="2" id="KW-1185">Reference proteome</keyword>
<name>A0A9X2JPM8_9RHOB</name>
<protein>
    <submittedName>
        <fullName evidence="1">C-type cytochrome biogenesis protein CcmI</fullName>
    </submittedName>
</protein>
<evidence type="ECO:0000313" key="2">
    <source>
        <dbReference type="Proteomes" id="UP001139477"/>
    </source>
</evidence>
<dbReference type="RefSeq" id="WP_253333690.1">
    <property type="nucleotide sequence ID" value="NZ_JAMYXC010000225.1"/>
</dbReference>
<proteinExistence type="predicted"/>
<dbReference type="Proteomes" id="UP001139477">
    <property type="component" value="Unassembled WGS sequence"/>
</dbReference>
<evidence type="ECO:0000313" key="1">
    <source>
        <dbReference type="EMBL" id="MCP1169768.1"/>
    </source>
</evidence>
<feature type="non-terminal residue" evidence="1">
    <location>
        <position position="93"/>
    </location>
</feature>
<dbReference type="InterPro" id="IPR017560">
    <property type="entry name" value="Cyt_c_biogenesis_CcmI"/>
</dbReference>
<organism evidence="1 2">
    <name type="scientific">Limimaricola litoreus</name>
    <dbReference type="NCBI Taxonomy" id="2955316"/>
    <lineage>
        <taxon>Bacteria</taxon>
        <taxon>Pseudomonadati</taxon>
        <taxon>Pseudomonadota</taxon>
        <taxon>Alphaproteobacteria</taxon>
        <taxon>Rhodobacterales</taxon>
        <taxon>Paracoccaceae</taxon>
        <taxon>Limimaricola</taxon>
    </lineage>
</organism>
<sequence>MLFWIIAAGLSAIVLAALLAPLRRRDTTEAPAPDVAFYKGQMSEIENEHERGLLSKEETERARTEIARRLLAADRSDRTVAAGRGPTWPAAAL</sequence>
<reference evidence="1" key="1">
    <citation type="submission" date="2022-06" db="EMBL/GenBank/DDBJ databases">
        <title>Limimaricola sediminis sp. nov., isolated from an intertidal sediment.</title>
        <authorList>
            <person name="Shao X."/>
        </authorList>
    </citation>
    <scope>NUCLEOTIDE SEQUENCE</scope>
    <source>
        <strain evidence="1">ASW11-118</strain>
    </source>
</reference>
<gene>
    <name evidence="1" type="primary">ccmI</name>
    <name evidence="1" type="ORF">NHG85_14735</name>
</gene>
<dbReference type="AlphaFoldDB" id="A0A9X2JPM8"/>
<dbReference type="NCBIfam" id="TIGR03142">
    <property type="entry name" value="cytochro_ccmI"/>
    <property type="match status" value="1"/>
</dbReference>
<comment type="caution">
    <text evidence="1">The sequence shown here is derived from an EMBL/GenBank/DDBJ whole genome shotgun (WGS) entry which is preliminary data.</text>
</comment>
<dbReference type="EMBL" id="JAMYXC010000225">
    <property type="protein sequence ID" value="MCP1169768.1"/>
    <property type="molecule type" value="Genomic_DNA"/>
</dbReference>
<accession>A0A9X2JPM8</accession>